<proteinExistence type="predicted"/>
<evidence type="ECO:0000313" key="2">
    <source>
        <dbReference type="Proteomes" id="UP000026682"/>
    </source>
</evidence>
<dbReference type="GeneID" id="93120576"/>
<organism evidence="1 2">
    <name type="scientific">Bordetella holmesii CDC-H585-BH</name>
    <dbReference type="NCBI Taxonomy" id="1331206"/>
    <lineage>
        <taxon>Bacteria</taxon>
        <taxon>Pseudomonadati</taxon>
        <taxon>Pseudomonadota</taxon>
        <taxon>Betaproteobacteria</taxon>
        <taxon>Burkholderiales</taxon>
        <taxon>Alcaligenaceae</taxon>
        <taxon>Bordetella</taxon>
    </lineage>
</organism>
<gene>
    <name evidence="1" type="ORF">L497_0575</name>
</gene>
<dbReference type="PATRIC" id="fig|1331206.3.peg.84"/>
<evidence type="ECO:0008006" key="3">
    <source>
        <dbReference type="Google" id="ProtNLM"/>
    </source>
</evidence>
<protein>
    <recommendedName>
        <fullName evidence="3">DUF1488 family protein</fullName>
    </recommendedName>
</protein>
<comment type="caution">
    <text evidence="1">The sequence shown here is derived from an EMBL/GenBank/DDBJ whole genome shotgun (WGS) entry which is preliminary data.</text>
</comment>
<accession>A0A158MAX9</accession>
<name>A0A158MAX9_9BORD</name>
<dbReference type="EMBL" id="JFZZ01000005">
    <property type="protein sequence ID" value="KAL00472.1"/>
    <property type="molecule type" value="Genomic_DNA"/>
</dbReference>
<reference evidence="1 2" key="1">
    <citation type="submission" date="2014-03" db="EMBL/GenBank/DDBJ databases">
        <title>Genome sequence of Bordetella holmseii.</title>
        <authorList>
            <person name="Harvill E."/>
            <person name="Goodfield L.L."/>
            <person name="Ivanov Y."/>
            <person name="Meyer J.A."/>
            <person name="Newth C."/>
            <person name="Cassiday P."/>
            <person name="Tondella M.L."/>
            <person name="Liao P."/>
            <person name="Zimmerman J."/>
            <person name="Meert K."/>
            <person name="Wessel D."/>
            <person name="Berger J."/>
            <person name="Dean J.M."/>
            <person name="Holubkov R."/>
            <person name="Burr J."/>
            <person name="Liu T."/>
            <person name="Brinkac L.M."/>
            <person name="Sanka R."/>
            <person name="Kim M."/>
            <person name="Losada L."/>
        </authorList>
    </citation>
    <scope>NUCLEOTIDE SEQUENCE [LARGE SCALE GENOMIC DNA]</scope>
    <source>
        <strain evidence="1 2">CDC-H585-BH</strain>
    </source>
</reference>
<dbReference type="AlphaFoldDB" id="A0A158MAX9"/>
<dbReference type="RefSeq" id="WP_005012882.1">
    <property type="nucleotide sequence ID" value="NZ_JFZZ01000005.1"/>
</dbReference>
<dbReference type="Proteomes" id="UP000026682">
    <property type="component" value="Unassembled WGS sequence"/>
</dbReference>
<evidence type="ECO:0000313" key="1">
    <source>
        <dbReference type="EMBL" id="KAL00472.1"/>
    </source>
</evidence>
<sequence length="84" mass="9195">MFDETARFSPNPKGVAFAFDDRGGDPCVGWVSVDALAELMGKDLSQSEALAAYEKHFCRIHAIVERKISVSQGSRVFVEDLFGA</sequence>